<comment type="caution">
    <text evidence="1">The sequence shown here is derived from an EMBL/GenBank/DDBJ whole genome shotgun (WGS) entry which is preliminary data.</text>
</comment>
<dbReference type="AlphaFoldDB" id="A0A2K3KV24"/>
<dbReference type="Pfam" id="PF14223">
    <property type="entry name" value="Retrotran_gag_2"/>
    <property type="match status" value="1"/>
</dbReference>
<evidence type="ECO:0000313" key="1">
    <source>
        <dbReference type="EMBL" id="PNX70128.1"/>
    </source>
</evidence>
<accession>A0A2K3KV24</accession>
<sequence>MVETKSMTEQLAKFNKIIDDLANLEVNLEDEDKVLHLLCTLPKSYESFEDTLLYGRENPVTLEEVQSALRSKEITKSNNLKVENGVDALNVSSERGGGRGKKAKGNGHFKALLPLSEERSLQEGLFGEPEEIGTHNSGDACDGGELGDFEVVVSKEFERSCLLQGGDHGG</sequence>
<reference evidence="1 2" key="2">
    <citation type="journal article" date="2017" name="Front. Plant Sci.">
        <title>Gene Classification and Mining of Molecular Markers Useful in Red Clover (Trifolium pratense) Breeding.</title>
        <authorList>
            <person name="Istvanek J."/>
            <person name="Dluhosova J."/>
            <person name="Dluhos P."/>
            <person name="Patkova L."/>
            <person name="Nedelnik J."/>
            <person name="Repkova J."/>
        </authorList>
    </citation>
    <scope>NUCLEOTIDE SEQUENCE [LARGE SCALE GENOMIC DNA]</scope>
    <source>
        <strain evidence="2">cv. Tatra</strain>
        <tissue evidence="1">Young leaves</tissue>
    </source>
</reference>
<organism evidence="1 2">
    <name type="scientific">Trifolium pratense</name>
    <name type="common">Red clover</name>
    <dbReference type="NCBI Taxonomy" id="57577"/>
    <lineage>
        <taxon>Eukaryota</taxon>
        <taxon>Viridiplantae</taxon>
        <taxon>Streptophyta</taxon>
        <taxon>Embryophyta</taxon>
        <taxon>Tracheophyta</taxon>
        <taxon>Spermatophyta</taxon>
        <taxon>Magnoliopsida</taxon>
        <taxon>eudicotyledons</taxon>
        <taxon>Gunneridae</taxon>
        <taxon>Pentapetalae</taxon>
        <taxon>rosids</taxon>
        <taxon>fabids</taxon>
        <taxon>Fabales</taxon>
        <taxon>Fabaceae</taxon>
        <taxon>Papilionoideae</taxon>
        <taxon>50 kb inversion clade</taxon>
        <taxon>NPAAA clade</taxon>
        <taxon>Hologalegina</taxon>
        <taxon>IRL clade</taxon>
        <taxon>Trifolieae</taxon>
        <taxon>Trifolium</taxon>
    </lineage>
</organism>
<reference evidence="1 2" key="1">
    <citation type="journal article" date="2014" name="Am. J. Bot.">
        <title>Genome assembly and annotation for red clover (Trifolium pratense; Fabaceae).</title>
        <authorList>
            <person name="Istvanek J."/>
            <person name="Jaros M."/>
            <person name="Krenek A."/>
            <person name="Repkova J."/>
        </authorList>
    </citation>
    <scope>NUCLEOTIDE SEQUENCE [LARGE SCALE GENOMIC DNA]</scope>
    <source>
        <strain evidence="2">cv. Tatra</strain>
        <tissue evidence="1">Young leaves</tissue>
    </source>
</reference>
<dbReference type="STRING" id="57577.A0A2K3KV24"/>
<proteinExistence type="predicted"/>
<evidence type="ECO:0000313" key="2">
    <source>
        <dbReference type="Proteomes" id="UP000236291"/>
    </source>
</evidence>
<dbReference type="Proteomes" id="UP000236291">
    <property type="component" value="Unassembled WGS sequence"/>
</dbReference>
<name>A0A2K3KV24_TRIPR</name>
<feature type="non-terminal residue" evidence="1">
    <location>
        <position position="170"/>
    </location>
</feature>
<dbReference type="EMBL" id="ASHM01111482">
    <property type="protein sequence ID" value="PNX70128.1"/>
    <property type="molecule type" value="Genomic_DNA"/>
</dbReference>
<gene>
    <name evidence="1" type="ORF">L195_g057117</name>
</gene>
<protein>
    <submittedName>
        <fullName evidence="1">Cytochrome p450</fullName>
    </submittedName>
</protein>